<proteinExistence type="predicted"/>
<gene>
    <name evidence="1" type="ORF">F5876DRAFT_71444</name>
</gene>
<evidence type="ECO:0000313" key="1">
    <source>
        <dbReference type="EMBL" id="KAJ3815948.1"/>
    </source>
</evidence>
<dbReference type="EMBL" id="MU794944">
    <property type="protein sequence ID" value="KAJ3815948.1"/>
    <property type="molecule type" value="Genomic_DNA"/>
</dbReference>
<sequence length="328" mass="36377">MRLAAAHVVTLGISLLSAVCAIPLSTFNPTQSGTEARSLLDGPLEISTHHRDLYPIRARFIPPLVSSKESHPLVNDPRAKQLVRIFLNQGHYHELEPHEIIWGNTYDHDEADMGMISFLLMDDIEGTACHEYCIGSLKIPATPASTIHAMMHITAAVAYLVLLGVGLFSAVCAIHLPTGDDIHPHKPAPPLPESHYSLRVSFSPRPDPLEGHLHKQSMTPGEAEQMNLFAQNLVVVYLNQIRYDSSGWKVNNIGWENEFELHSATLVQFILDDDFGHALCHPYCLGVVNVPVSIQRAPVLGTLRPNAQTWEEVLKVHNARYGSKHSTR</sequence>
<organism evidence="1 2">
    <name type="scientific">Lentinula aff. lateritia</name>
    <dbReference type="NCBI Taxonomy" id="2804960"/>
    <lineage>
        <taxon>Eukaryota</taxon>
        <taxon>Fungi</taxon>
        <taxon>Dikarya</taxon>
        <taxon>Basidiomycota</taxon>
        <taxon>Agaricomycotina</taxon>
        <taxon>Agaricomycetes</taxon>
        <taxon>Agaricomycetidae</taxon>
        <taxon>Agaricales</taxon>
        <taxon>Marasmiineae</taxon>
        <taxon>Omphalotaceae</taxon>
        <taxon>Lentinula</taxon>
    </lineage>
</organism>
<keyword evidence="2" id="KW-1185">Reference proteome</keyword>
<evidence type="ECO:0000313" key="2">
    <source>
        <dbReference type="Proteomes" id="UP001163835"/>
    </source>
</evidence>
<reference evidence="1" key="1">
    <citation type="submission" date="2022-09" db="EMBL/GenBank/DDBJ databases">
        <title>A Global Phylogenomic Analysis of the Shiitake Genus Lentinula.</title>
        <authorList>
            <consortium name="DOE Joint Genome Institute"/>
            <person name="Sierra-Patev S."/>
            <person name="Min B."/>
            <person name="Naranjo-Ortiz M."/>
            <person name="Looney B."/>
            <person name="Konkel Z."/>
            <person name="Slot J.C."/>
            <person name="Sakamoto Y."/>
            <person name="Steenwyk J.L."/>
            <person name="Rokas A."/>
            <person name="Carro J."/>
            <person name="Camarero S."/>
            <person name="Ferreira P."/>
            <person name="Molpeceres G."/>
            <person name="Ruiz-Duenas F.J."/>
            <person name="Serrano A."/>
            <person name="Henrissat B."/>
            <person name="Drula E."/>
            <person name="Hughes K.W."/>
            <person name="Mata J.L."/>
            <person name="Ishikawa N.K."/>
            <person name="Vargas-Isla R."/>
            <person name="Ushijima S."/>
            <person name="Smith C.A."/>
            <person name="Ahrendt S."/>
            <person name="Andreopoulos W."/>
            <person name="He G."/>
            <person name="Labutti K."/>
            <person name="Lipzen A."/>
            <person name="Ng V."/>
            <person name="Riley R."/>
            <person name="Sandor L."/>
            <person name="Barry K."/>
            <person name="Martinez A.T."/>
            <person name="Xiao Y."/>
            <person name="Gibbons J.G."/>
            <person name="Terashima K."/>
            <person name="Grigoriev I.V."/>
            <person name="Hibbett D.S."/>
        </authorList>
    </citation>
    <scope>NUCLEOTIDE SEQUENCE</scope>
    <source>
        <strain evidence="1">TMI1499</strain>
    </source>
</reference>
<protein>
    <submittedName>
        <fullName evidence="1">Uncharacterized protein</fullName>
    </submittedName>
</protein>
<dbReference type="Proteomes" id="UP001163835">
    <property type="component" value="Unassembled WGS sequence"/>
</dbReference>
<comment type="caution">
    <text evidence="1">The sequence shown here is derived from an EMBL/GenBank/DDBJ whole genome shotgun (WGS) entry which is preliminary data.</text>
</comment>
<accession>A0ACC1UG07</accession>
<name>A0ACC1UG07_9AGAR</name>